<organism evidence="1">
    <name type="scientific">Vecturithrix granuli</name>
    <dbReference type="NCBI Taxonomy" id="1499967"/>
    <lineage>
        <taxon>Bacteria</taxon>
        <taxon>Candidatus Moduliflexota</taxon>
        <taxon>Candidatus Vecturitrichia</taxon>
        <taxon>Candidatus Vecturitrichales</taxon>
        <taxon>Candidatus Vecturitrichaceae</taxon>
        <taxon>Candidatus Vecturithrix</taxon>
    </lineage>
</organism>
<evidence type="ECO:0000313" key="1">
    <source>
        <dbReference type="EMBL" id="GAK57713.1"/>
    </source>
</evidence>
<reference evidence="1" key="1">
    <citation type="journal article" date="2015" name="PeerJ">
        <title>First genomic representation of candidate bacterial phylum KSB3 points to enhanced environmental sensing as a trigger of wastewater bulking.</title>
        <authorList>
            <person name="Sekiguchi Y."/>
            <person name="Ohashi A."/>
            <person name="Parks D.H."/>
            <person name="Yamauchi T."/>
            <person name="Tyson G.W."/>
            <person name="Hugenholtz P."/>
        </authorList>
    </citation>
    <scope>NUCLEOTIDE SEQUENCE [LARGE SCALE GENOMIC DNA]</scope>
</reference>
<dbReference type="HOGENOM" id="CLU_114545_0_0_0"/>
<protein>
    <recommendedName>
        <fullName evidence="3">DUF4194 domain-containing protein</fullName>
    </recommendedName>
</protein>
<accession>A0A081BZF8</accession>
<sequence length="201" mass="23760">MENKAVEYAHVIIKLLQDVLYDEEKTTWSDLLTYQIPVRDYFAKIGLELHLDEREGFAFLKQPEAEENKLPRLVRRTPLSYEVTLLCVLLREILEEFDVKDIESRKCFVSTKELQEKIEIFFKESPNKVRLLERFDKTIQSVVRLGFLKETEQENGNSDDRRYEVRRIIKAKITHEKLEEIRQKLAAYAGLDPARQSPDAE</sequence>
<dbReference type="EMBL" id="DF820466">
    <property type="protein sequence ID" value="GAK57713.1"/>
    <property type="molecule type" value="Genomic_DNA"/>
</dbReference>
<dbReference type="STRING" id="1499967.U27_04680"/>
<dbReference type="eggNOG" id="ENOG5031GHU">
    <property type="taxonomic scope" value="Bacteria"/>
</dbReference>
<dbReference type="Proteomes" id="UP000030661">
    <property type="component" value="Unassembled WGS sequence"/>
</dbReference>
<evidence type="ECO:0000313" key="2">
    <source>
        <dbReference type="Proteomes" id="UP000030661"/>
    </source>
</evidence>
<proteinExistence type="predicted"/>
<name>A0A081BZF8_VECG1</name>
<evidence type="ECO:0008006" key="3">
    <source>
        <dbReference type="Google" id="ProtNLM"/>
    </source>
</evidence>
<gene>
    <name evidence="1" type="ORF">U27_04680</name>
</gene>
<dbReference type="InterPro" id="IPR025449">
    <property type="entry name" value="JetB"/>
</dbReference>
<dbReference type="Pfam" id="PF13835">
    <property type="entry name" value="DUF4194"/>
    <property type="match status" value="1"/>
</dbReference>
<dbReference type="AlphaFoldDB" id="A0A081BZF8"/>
<keyword evidence="2" id="KW-1185">Reference proteome</keyword>